<dbReference type="PANTHER" id="PTHR13325">
    <property type="entry name" value="PROTEASE M50 MEMBRANE-BOUND TRANSCRIPTION FACTOR SITE 2 PROTEASE"/>
    <property type="match status" value="1"/>
</dbReference>
<comment type="caution">
    <text evidence="9">The sequence shown here is derived from an EMBL/GenBank/DDBJ whole genome shotgun (WGS) entry which is preliminary data.</text>
</comment>
<reference evidence="10" key="1">
    <citation type="journal article" date="2019" name="Int. J. Syst. Evol. Microbiol.">
        <title>The Global Catalogue of Microorganisms (GCM) 10K type strain sequencing project: providing services to taxonomists for standard genome sequencing and annotation.</title>
        <authorList>
            <consortium name="The Broad Institute Genomics Platform"/>
            <consortium name="The Broad Institute Genome Sequencing Center for Infectious Disease"/>
            <person name="Wu L."/>
            <person name="Ma J."/>
        </authorList>
    </citation>
    <scope>NUCLEOTIDE SEQUENCE [LARGE SCALE GENOMIC DNA]</scope>
    <source>
        <strain evidence="10">JCM 19134</strain>
    </source>
</reference>
<sequence length="715" mass="80388">MSENLFSPNWYRVKALRPQLQAHISVQRQDYRGLIWYILDDRITNKTHRFNAVAYQFIGQLDGSKTLEQIWNESCDVLGDFALTQDETISLLAQLHQADLLQSELAPNLTELLQRQDDATKSHWRQRFTNPLALKFGLWDPDAFLQRALPFVRWCFHPAFYFSAVVVIVLGVVLASMHWQAISLYTQQQATDPYSIVYLILLYPIVKFLHELAHGFCARNYDCEVHEMGVSFLLFMPVPFVDVSSVNRLRRNRQRMLVGAAGIFTELFLAAVGLFIWLAAEPGVVKDAGFTLLIIGGVSSLLFNGNPLLKYDGYYILADGLGIPNLFQRSRAYLVFLLQRYTLGLRQTNTPASGPGERPWLFSYGILSVAYRIFLIWFIALLLLDINYYVGVALAAWMLLTQVALPVFKGLTFVISSPQLQANRRRALAATGLSTCGLLAILCWLPLPSYTTTQGVVWIPEESQLRAGANGFISDLYVRPNQPVMADDKILSIADIELVSRTDVLRSQLSELNTQYQSQWGVDRVKTANIKAQMKVLAKEITLNLKRIKAMELNSPHSGQLLLTDGDDLPGRFVRKGEVLGYVLTDAQPLVRVVVSQADAGLMNQNTQSVQVRLSSQAATVHTASLERATPQATVELPSPALAREYGGPIRGHAQANGTVQALEKIFTVDLRLPETASTARIGQRVFVRFDHGAEPLMSQWYRGLRRTFLRRFHA</sequence>
<comment type="subcellular location">
    <subcellularLocation>
        <location evidence="2">Endomembrane system</location>
        <topology evidence="2">Multi-pass membrane protein</topology>
    </subcellularLocation>
</comment>
<proteinExistence type="inferred from homology"/>
<evidence type="ECO:0000256" key="1">
    <source>
        <dbReference type="ARBA" id="ARBA00001947"/>
    </source>
</evidence>
<evidence type="ECO:0000256" key="3">
    <source>
        <dbReference type="ARBA" id="ARBA00007931"/>
    </source>
</evidence>
<dbReference type="RefSeq" id="WP_345421156.1">
    <property type="nucleotide sequence ID" value="NZ_AP031496.1"/>
</dbReference>
<dbReference type="InterPro" id="IPR041881">
    <property type="entry name" value="PqqD_sf"/>
</dbReference>
<name>A0AAV3U2G5_9ALTE</name>
<evidence type="ECO:0000259" key="8">
    <source>
        <dbReference type="Pfam" id="PF02163"/>
    </source>
</evidence>
<evidence type="ECO:0000313" key="9">
    <source>
        <dbReference type="EMBL" id="GAA4941909.1"/>
    </source>
</evidence>
<dbReference type="GO" id="GO:0005737">
    <property type="term" value="C:cytoplasm"/>
    <property type="evidence" value="ECO:0007669"/>
    <property type="project" value="TreeGrafter"/>
</dbReference>
<dbReference type="Proteomes" id="UP001409585">
    <property type="component" value="Unassembled WGS sequence"/>
</dbReference>
<feature type="transmembrane region" description="Helical" evidence="7">
    <location>
        <begin position="389"/>
        <end position="415"/>
    </location>
</feature>
<evidence type="ECO:0000256" key="4">
    <source>
        <dbReference type="ARBA" id="ARBA00022692"/>
    </source>
</evidence>
<feature type="transmembrane region" description="Helical" evidence="7">
    <location>
        <begin position="193"/>
        <end position="210"/>
    </location>
</feature>
<dbReference type="GO" id="GO:0012505">
    <property type="term" value="C:endomembrane system"/>
    <property type="evidence" value="ECO:0007669"/>
    <property type="project" value="UniProtKB-SubCell"/>
</dbReference>
<dbReference type="PANTHER" id="PTHR13325:SF3">
    <property type="entry name" value="MEMBRANE-BOUND TRANSCRIPTION FACTOR SITE-2 PROTEASE"/>
    <property type="match status" value="1"/>
</dbReference>
<protein>
    <recommendedName>
        <fullName evidence="8">Peptidase M50 domain-containing protein</fullName>
    </recommendedName>
</protein>
<evidence type="ECO:0000256" key="7">
    <source>
        <dbReference type="SAM" id="Phobius"/>
    </source>
</evidence>
<dbReference type="InterPro" id="IPR001193">
    <property type="entry name" value="MBTPS2"/>
</dbReference>
<dbReference type="EMBL" id="BAABLX010000013">
    <property type="protein sequence ID" value="GAA4941909.1"/>
    <property type="molecule type" value="Genomic_DNA"/>
</dbReference>
<evidence type="ECO:0000256" key="2">
    <source>
        <dbReference type="ARBA" id="ARBA00004127"/>
    </source>
</evidence>
<gene>
    <name evidence="9" type="ORF">GCM10025791_20440</name>
</gene>
<accession>A0AAV3U2G5</accession>
<comment type="similarity">
    <text evidence="3">Belongs to the peptidase M50B family.</text>
</comment>
<evidence type="ECO:0000256" key="5">
    <source>
        <dbReference type="ARBA" id="ARBA00022989"/>
    </source>
</evidence>
<organism evidence="9 10">
    <name type="scientific">Halioxenophilus aromaticivorans</name>
    <dbReference type="NCBI Taxonomy" id="1306992"/>
    <lineage>
        <taxon>Bacteria</taxon>
        <taxon>Pseudomonadati</taxon>
        <taxon>Pseudomonadota</taxon>
        <taxon>Gammaproteobacteria</taxon>
        <taxon>Alteromonadales</taxon>
        <taxon>Alteromonadaceae</taxon>
        <taxon>Halioxenophilus</taxon>
    </lineage>
</organism>
<dbReference type="Gene3D" id="1.10.10.1150">
    <property type="entry name" value="Coenzyme PQQ synthesis protein D (PqqD)"/>
    <property type="match status" value="1"/>
</dbReference>
<comment type="cofactor">
    <cofactor evidence="1">
        <name>Zn(2+)</name>
        <dbReference type="ChEBI" id="CHEBI:29105"/>
    </cofactor>
</comment>
<keyword evidence="6 7" id="KW-0472">Membrane</keyword>
<feature type="transmembrane region" description="Helical" evidence="7">
    <location>
        <begin position="427"/>
        <end position="447"/>
    </location>
</feature>
<dbReference type="CDD" id="cd05709">
    <property type="entry name" value="S2P-M50"/>
    <property type="match status" value="1"/>
</dbReference>
<keyword evidence="4 7" id="KW-0812">Transmembrane</keyword>
<evidence type="ECO:0000256" key="6">
    <source>
        <dbReference type="ARBA" id="ARBA00023136"/>
    </source>
</evidence>
<dbReference type="GO" id="GO:0016020">
    <property type="term" value="C:membrane"/>
    <property type="evidence" value="ECO:0007669"/>
    <property type="project" value="InterPro"/>
</dbReference>
<dbReference type="GO" id="GO:0031293">
    <property type="term" value="P:membrane protein intracellular domain proteolysis"/>
    <property type="evidence" value="ECO:0007669"/>
    <property type="project" value="TreeGrafter"/>
</dbReference>
<dbReference type="GO" id="GO:0004222">
    <property type="term" value="F:metalloendopeptidase activity"/>
    <property type="evidence" value="ECO:0007669"/>
    <property type="project" value="InterPro"/>
</dbReference>
<feature type="transmembrane region" description="Helical" evidence="7">
    <location>
        <begin position="159"/>
        <end position="181"/>
    </location>
</feature>
<keyword evidence="5 7" id="KW-1133">Transmembrane helix</keyword>
<feature type="transmembrane region" description="Helical" evidence="7">
    <location>
        <begin position="361"/>
        <end position="383"/>
    </location>
</feature>
<dbReference type="AlphaFoldDB" id="A0AAV3U2G5"/>
<feature type="domain" description="Peptidase M50" evidence="8">
    <location>
        <begin position="204"/>
        <end position="359"/>
    </location>
</feature>
<evidence type="ECO:0000313" key="10">
    <source>
        <dbReference type="Proteomes" id="UP001409585"/>
    </source>
</evidence>
<dbReference type="InterPro" id="IPR008915">
    <property type="entry name" value="Peptidase_M50"/>
</dbReference>
<feature type="transmembrane region" description="Helical" evidence="7">
    <location>
        <begin position="257"/>
        <end position="278"/>
    </location>
</feature>
<dbReference type="Pfam" id="PF02163">
    <property type="entry name" value="Peptidase_M50"/>
    <property type="match status" value="1"/>
</dbReference>
<keyword evidence="10" id="KW-1185">Reference proteome</keyword>
<feature type="transmembrane region" description="Helical" evidence="7">
    <location>
        <begin position="290"/>
        <end position="309"/>
    </location>
</feature>